<organism evidence="1 2">
    <name type="scientific">Kitasatospora paracochleata</name>
    <dbReference type="NCBI Taxonomy" id="58354"/>
    <lineage>
        <taxon>Bacteria</taxon>
        <taxon>Bacillati</taxon>
        <taxon>Actinomycetota</taxon>
        <taxon>Actinomycetes</taxon>
        <taxon>Kitasatosporales</taxon>
        <taxon>Streptomycetaceae</taxon>
        <taxon>Kitasatospora</taxon>
    </lineage>
</organism>
<gene>
    <name evidence="1" type="ORF">FHR36_000117</name>
</gene>
<proteinExistence type="predicted"/>
<dbReference type="Pfam" id="PF11209">
    <property type="entry name" value="LmeA"/>
    <property type="match status" value="1"/>
</dbReference>
<dbReference type="Proteomes" id="UP001206483">
    <property type="component" value="Unassembled WGS sequence"/>
</dbReference>
<accession>A0ABT1IPH1</accession>
<dbReference type="RefSeq" id="WP_253792743.1">
    <property type="nucleotide sequence ID" value="NZ_BAAAUB010000031.1"/>
</dbReference>
<evidence type="ECO:0000313" key="1">
    <source>
        <dbReference type="EMBL" id="MCP2307025.1"/>
    </source>
</evidence>
<evidence type="ECO:0000313" key="2">
    <source>
        <dbReference type="Proteomes" id="UP001206483"/>
    </source>
</evidence>
<reference evidence="1 2" key="1">
    <citation type="submission" date="2022-06" db="EMBL/GenBank/DDBJ databases">
        <title>Sequencing the genomes of 1000 actinobacteria strains.</title>
        <authorList>
            <person name="Klenk H.-P."/>
        </authorList>
    </citation>
    <scope>NUCLEOTIDE SEQUENCE [LARGE SCALE GENOMIC DNA]</scope>
    <source>
        <strain evidence="1 2">DSM 41656</strain>
    </source>
</reference>
<comment type="caution">
    <text evidence="1">The sequence shown here is derived from an EMBL/GenBank/DDBJ whole genome shotgun (WGS) entry which is preliminary data.</text>
</comment>
<dbReference type="InterPro" id="IPR021373">
    <property type="entry name" value="DUF2993"/>
</dbReference>
<keyword evidence="2" id="KW-1185">Reference proteome</keyword>
<evidence type="ECO:0008006" key="3">
    <source>
        <dbReference type="Google" id="ProtNLM"/>
    </source>
</evidence>
<dbReference type="EMBL" id="JAMZDX010000001">
    <property type="protein sequence ID" value="MCP2307025.1"/>
    <property type="molecule type" value="Genomic_DNA"/>
</dbReference>
<sequence length="222" mass="22653">MRGAVKLLIGLGVIAGLLAGADRLAVGVAEDEAADKLVSSGRMSARPNVSIEGFPFLTQAVSGEFDGVRLTGDGVTVSDGHEHVALRSFEARLSGVAVSDSYRSATVRSGSGSGLVSYPDVSKLIAGNGLLGLQYAGPGRVKSSVPGGAIEGRLHSEGNSIIVDDLRLTGTATLLKGALADRLKPQKFTLTSLPAGLSLASATPRDDGLLLDFTGKDLKLIG</sequence>
<protein>
    <recommendedName>
        <fullName evidence="3">DUF2993 family protein</fullName>
    </recommendedName>
</protein>
<name>A0ABT1IPH1_9ACTN</name>